<organism evidence="7 8">
    <name type="scientific">Cystoisospora suis</name>
    <dbReference type="NCBI Taxonomy" id="483139"/>
    <lineage>
        <taxon>Eukaryota</taxon>
        <taxon>Sar</taxon>
        <taxon>Alveolata</taxon>
        <taxon>Apicomplexa</taxon>
        <taxon>Conoidasida</taxon>
        <taxon>Coccidia</taxon>
        <taxon>Eucoccidiorida</taxon>
        <taxon>Eimeriorina</taxon>
        <taxon>Sarcocystidae</taxon>
        <taxon>Cystoisospora</taxon>
    </lineage>
</organism>
<keyword evidence="4 6" id="KW-0472">Membrane</keyword>
<name>A0A2C6L281_9APIC</name>
<evidence type="ECO:0000256" key="1">
    <source>
        <dbReference type="ARBA" id="ARBA00004141"/>
    </source>
</evidence>
<feature type="transmembrane region" description="Helical" evidence="6">
    <location>
        <begin position="364"/>
        <end position="386"/>
    </location>
</feature>
<dbReference type="GO" id="GO:0005886">
    <property type="term" value="C:plasma membrane"/>
    <property type="evidence" value="ECO:0007669"/>
    <property type="project" value="TreeGrafter"/>
</dbReference>
<proteinExistence type="predicted"/>
<accession>A0A2C6L281</accession>
<feature type="region of interest" description="Disordered" evidence="5">
    <location>
        <begin position="51"/>
        <end position="83"/>
    </location>
</feature>
<dbReference type="PANTHER" id="PTHR12483">
    <property type="entry name" value="SOLUTE CARRIER FAMILY 31 COPPER TRANSPORTERS"/>
    <property type="match status" value="1"/>
</dbReference>
<keyword evidence="8" id="KW-1185">Reference proteome</keyword>
<protein>
    <submittedName>
        <fullName evidence="7">Ctr copper transporter family protein</fullName>
    </submittedName>
</protein>
<dbReference type="InterPro" id="IPR007274">
    <property type="entry name" value="Cop_transporter"/>
</dbReference>
<dbReference type="Pfam" id="PF04145">
    <property type="entry name" value="Ctr"/>
    <property type="match status" value="1"/>
</dbReference>
<comment type="caution">
    <text evidence="7">The sequence shown here is derived from an EMBL/GenBank/DDBJ whole genome shotgun (WGS) entry which is preliminary data.</text>
</comment>
<evidence type="ECO:0000256" key="2">
    <source>
        <dbReference type="ARBA" id="ARBA00022692"/>
    </source>
</evidence>
<evidence type="ECO:0000256" key="6">
    <source>
        <dbReference type="SAM" id="Phobius"/>
    </source>
</evidence>
<gene>
    <name evidence="7" type="ORF">CSUI_003985</name>
</gene>
<feature type="compositionally biased region" description="Basic and acidic residues" evidence="5">
    <location>
        <begin position="243"/>
        <end position="252"/>
    </location>
</feature>
<dbReference type="AlphaFoldDB" id="A0A2C6L281"/>
<dbReference type="OrthoDB" id="161814at2759"/>
<comment type="subcellular location">
    <subcellularLocation>
        <location evidence="1">Membrane</location>
        <topology evidence="1">Multi-pass membrane protein</topology>
    </subcellularLocation>
</comment>
<feature type="compositionally biased region" description="Basic and acidic residues" evidence="5">
    <location>
        <begin position="273"/>
        <end position="294"/>
    </location>
</feature>
<sequence>MEKIFHVESLKRREAGKPAGASRVILPSAMSLCSSGRPLQKTSSCTINRPRGAVHAADPSTVSHRRRQVVTSSESNSFSSSSHPLSAFSSSTCPSSSLLPCTSHQSVKATPSPFSARLSSFSVLRRSFQKTVNRLAVFSFVVVPISAVLFLLSPSTTHIFPPSANSFLFCPEYSHTFSLLSLQVAQALENSQDDNNGLPSSPASNNQKEENTKEAPGVHTPQTDGGHPLSASPGGAEPVDAQVSKEEKEMPPKKKPCCGKKKKEEQQASSSPERLDEQEKETISKSETTQEKKKPCCKKKQMMAASSGLENGEKTFQEGQLKASHHHSPTEGSTSSCCGVMPMYFQNTYHTIILFKGFETLTSWQYALSILLCIFLGMFSVVLKVLRLRREFYFSSSFAQGEKTSTKHQASSLSSDESLGARAGNEVPPKASLEGFDRRSLQTNFPPGEEKKKNKTMMMRWFVCFKGGFMCMRGFPLKQNFCRMIEAFILYGYDYLLMLIVMTFNVGLFFAVTGGLALGFFFFGHLLRIKAEEGNDEIRGEEGHEETRQEGSGYRGKRNNKTMIEDYRADPCCCGV</sequence>
<feature type="compositionally biased region" description="Low complexity" evidence="5">
    <location>
        <begin position="72"/>
        <end position="83"/>
    </location>
</feature>
<evidence type="ECO:0000256" key="4">
    <source>
        <dbReference type="ARBA" id="ARBA00023136"/>
    </source>
</evidence>
<keyword evidence="3 6" id="KW-1133">Transmembrane helix</keyword>
<dbReference type="GO" id="GO:0005375">
    <property type="term" value="F:copper ion transmembrane transporter activity"/>
    <property type="evidence" value="ECO:0007669"/>
    <property type="project" value="InterPro"/>
</dbReference>
<evidence type="ECO:0000313" key="7">
    <source>
        <dbReference type="EMBL" id="PHJ22168.1"/>
    </source>
</evidence>
<dbReference type="VEuPathDB" id="ToxoDB:CSUI_003985"/>
<evidence type="ECO:0000313" key="8">
    <source>
        <dbReference type="Proteomes" id="UP000221165"/>
    </source>
</evidence>
<evidence type="ECO:0000256" key="3">
    <source>
        <dbReference type="ARBA" id="ARBA00022989"/>
    </source>
</evidence>
<reference evidence="7 8" key="1">
    <citation type="journal article" date="2017" name="Int. J. Parasitol.">
        <title>The genome of the protozoan parasite Cystoisospora suis and a reverse vaccinology approach to identify vaccine candidates.</title>
        <authorList>
            <person name="Palmieri N."/>
            <person name="Shrestha A."/>
            <person name="Ruttkowski B."/>
            <person name="Beck T."/>
            <person name="Vogl C."/>
            <person name="Tomley F."/>
            <person name="Blake D.P."/>
            <person name="Joachim A."/>
        </authorList>
    </citation>
    <scope>NUCLEOTIDE SEQUENCE [LARGE SCALE GENOMIC DNA]</scope>
    <source>
        <strain evidence="7 8">Wien I</strain>
    </source>
</reference>
<dbReference type="RefSeq" id="XP_067923845.1">
    <property type="nucleotide sequence ID" value="XM_068064180.1"/>
</dbReference>
<dbReference type="Proteomes" id="UP000221165">
    <property type="component" value="Unassembled WGS sequence"/>
</dbReference>
<dbReference type="EMBL" id="MIGC01001796">
    <property type="protein sequence ID" value="PHJ22168.1"/>
    <property type="molecule type" value="Genomic_DNA"/>
</dbReference>
<feature type="transmembrane region" description="Helical" evidence="6">
    <location>
        <begin position="495"/>
        <end position="523"/>
    </location>
</feature>
<feature type="region of interest" description="Disordered" evidence="5">
    <location>
        <begin position="191"/>
        <end position="297"/>
    </location>
</feature>
<feature type="compositionally biased region" description="Polar residues" evidence="5">
    <location>
        <begin position="191"/>
        <end position="206"/>
    </location>
</feature>
<dbReference type="GeneID" id="94427391"/>
<feature type="region of interest" description="Disordered" evidence="5">
    <location>
        <begin position="405"/>
        <end position="427"/>
    </location>
</feature>
<feature type="compositionally biased region" description="Polar residues" evidence="5">
    <location>
        <begin position="405"/>
        <end position="417"/>
    </location>
</feature>
<evidence type="ECO:0000256" key="5">
    <source>
        <dbReference type="SAM" id="MobiDB-lite"/>
    </source>
</evidence>
<dbReference type="PANTHER" id="PTHR12483:SF27">
    <property type="entry name" value="COPPER TRANSPORT PROTEIN CTR1"/>
    <property type="match status" value="1"/>
</dbReference>
<keyword evidence="2 6" id="KW-0812">Transmembrane</keyword>
<feature type="transmembrane region" description="Helical" evidence="6">
    <location>
        <begin position="135"/>
        <end position="153"/>
    </location>
</feature>